<dbReference type="PANTHER" id="PTHR42913">
    <property type="entry name" value="APOPTOSIS-INDUCING FACTOR 1"/>
    <property type="match status" value="1"/>
</dbReference>
<dbReference type="AlphaFoldDB" id="A0A7W5AF83"/>
<evidence type="ECO:0000256" key="3">
    <source>
        <dbReference type="ARBA" id="ARBA00022630"/>
    </source>
</evidence>
<keyword evidence="4" id="KW-0274">FAD</keyword>
<keyword evidence="5" id="KW-0560">Oxidoreductase</keyword>
<reference evidence="7 8" key="1">
    <citation type="submission" date="2020-08" db="EMBL/GenBank/DDBJ databases">
        <title>Genomic Encyclopedia of Type Strains, Phase III (KMG-III): the genomes of soil and plant-associated and newly described type strains.</title>
        <authorList>
            <person name="Whitman W."/>
        </authorList>
    </citation>
    <scope>NUCLEOTIDE SEQUENCE [LARGE SCALE GENOMIC DNA]</scope>
    <source>
        <strain evidence="7 8">CECT 3287</strain>
    </source>
</reference>
<dbReference type="PRINTS" id="PR00368">
    <property type="entry name" value="FADPNR"/>
</dbReference>
<keyword evidence="3" id="KW-0285">Flavoprotein</keyword>
<evidence type="ECO:0000313" key="8">
    <source>
        <dbReference type="Proteomes" id="UP000590749"/>
    </source>
</evidence>
<dbReference type="EMBL" id="JACHXF010000005">
    <property type="protein sequence ID" value="MBB3095237.1"/>
    <property type="molecule type" value="Genomic_DNA"/>
</dbReference>
<dbReference type="Pfam" id="PF07992">
    <property type="entry name" value="Pyr_redox_2"/>
    <property type="match status" value="1"/>
</dbReference>
<dbReference type="GO" id="GO:0003955">
    <property type="term" value="F:NAD(P)H dehydrogenase (quinone) activity"/>
    <property type="evidence" value="ECO:0007669"/>
    <property type="project" value="TreeGrafter"/>
</dbReference>
<accession>A0A7W5AF83</accession>
<dbReference type="GO" id="GO:0019646">
    <property type="term" value="P:aerobic electron transport chain"/>
    <property type="evidence" value="ECO:0007669"/>
    <property type="project" value="TreeGrafter"/>
</dbReference>
<protein>
    <submittedName>
        <fullName evidence="7">NADH dehydrogenase FAD-containing subunit</fullName>
    </submittedName>
</protein>
<evidence type="ECO:0000256" key="1">
    <source>
        <dbReference type="ARBA" id="ARBA00001974"/>
    </source>
</evidence>
<dbReference type="Proteomes" id="UP000590749">
    <property type="component" value="Unassembled WGS sequence"/>
</dbReference>
<proteinExistence type="inferred from homology"/>
<keyword evidence="8" id="KW-1185">Reference proteome</keyword>
<name>A0A7W5AF83_9ACTN</name>
<evidence type="ECO:0000256" key="5">
    <source>
        <dbReference type="ARBA" id="ARBA00023002"/>
    </source>
</evidence>
<evidence type="ECO:0000256" key="2">
    <source>
        <dbReference type="ARBA" id="ARBA00005272"/>
    </source>
</evidence>
<feature type="domain" description="FAD/NAD(P)-binding" evidence="6">
    <location>
        <begin position="3"/>
        <end position="286"/>
    </location>
</feature>
<organism evidence="7 8">
    <name type="scientific">Actinoplanes campanulatus</name>
    <dbReference type="NCBI Taxonomy" id="113559"/>
    <lineage>
        <taxon>Bacteria</taxon>
        <taxon>Bacillati</taxon>
        <taxon>Actinomycetota</taxon>
        <taxon>Actinomycetes</taxon>
        <taxon>Micromonosporales</taxon>
        <taxon>Micromonosporaceae</taxon>
        <taxon>Actinoplanes</taxon>
    </lineage>
</organism>
<dbReference type="InterPro" id="IPR051169">
    <property type="entry name" value="NADH-Q_oxidoreductase"/>
</dbReference>
<dbReference type="RefSeq" id="WP_183219799.1">
    <property type="nucleotide sequence ID" value="NZ_BMPW01000009.1"/>
</dbReference>
<comment type="caution">
    <text evidence="7">The sequence shown here is derived from an EMBL/GenBank/DDBJ whole genome shotgun (WGS) entry which is preliminary data.</text>
</comment>
<dbReference type="PANTHER" id="PTHR42913:SF3">
    <property type="entry name" value="64 KDA MITOCHONDRIAL NADH DEHYDROGENASE (EUROFUNG)"/>
    <property type="match status" value="1"/>
</dbReference>
<evidence type="ECO:0000256" key="4">
    <source>
        <dbReference type="ARBA" id="ARBA00022827"/>
    </source>
</evidence>
<dbReference type="InterPro" id="IPR023753">
    <property type="entry name" value="FAD/NAD-binding_dom"/>
</dbReference>
<dbReference type="PRINTS" id="PR00411">
    <property type="entry name" value="PNDRDTASEI"/>
</dbReference>
<evidence type="ECO:0000259" key="6">
    <source>
        <dbReference type="Pfam" id="PF07992"/>
    </source>
</evidence>
<sequence>MHEILVLGAGYAGLMAATSLAGRTGRRDDVRITLVNGSDRFTERLRLHQVATGQRLAELSIPAVLAGTDARLVTGWVTAIDPATRTVRVDDERVLRYDTLVYALGGVADTAAVPGADEHAYALDGAPAAEALARRLAEVARPGGGAVAVCGTGLTGIELATEIAESYPGLAVTLLGTAEPGAGLGRRARTHLDGALARLGVRVRAGAEVVKVLPGAVALAGGATVEADVVVWAAGVRVPPLAAAAGLTVDGHGRIVVDGALRSVSHPEVYAIGDAAAIRQGFGVLHGTCQSGMPTGVQVAWNIARELDGREPGRFRFGYVHLPVSLGRGDAVIQFTRPDGGPKRLALTGRAAVWYKETVSSSPWSSFQRMLRSPGAGRLAWRRGGRQTR</sequence>
<evidence type="ECO:0000313" key="7">
    <source>
        <dbReference type="EMBL" id="MBB3095237.1"/>
    </source>
</evidence>
<dbReference type="InterPro" id="IPR036188">
    <property type="entry name" value="FAD/NAD-bd_sf"/>
</dbReference>
<gene>
    <name evidence="7" type="ORF">FHR83_002900</name>
</gene>
<dbReference type="Gene3D" id="3.50.50.100">
    <property type="match status" value="1"/>
</dbReference>
<comment type="cofactor">
    <cofactor evidence="1">
        <name>FAD</name>
        <dbReference type="ChEBI" id="CHEBI:57692"/>
    </cofactor>
</comment>
<dbReference type="SUPFAM" id="SSF51905">
    <property type="entry name" value="FAD/NAD(P)-binding domain"/>
    <property type="match status" value="1"/>
</dbReference>
<comment type="similarity">
    <text evidence="2">Belongs to the NADH dehydrogenase family.</text>
</comment>